<accession>A0ABN7PJ53</accession>
<evidence type="ECO:0000313" key="2">
    <source>
        <dbReference type="Proteomes" id="UP001153148"/>
    </source>
</evidence>
<gene>
    <name evidence="1" type="ORF">TPAB3V08_LOCUS14760</name>
</gene>
<evidence type="ECO:0000313" key="1">
    <source>
        <dbReference type="EMBL" id="CAG2067817.1"/>
    </source>
</evidence>
<keyword evidence="2" id="KW-1185">Reference proteome</keyword>
<sequence length="96" mass="11046">MEVAYVIPVLFLSNSLGTPLLPNTIENQDFEMAVKTADNKELLQKWYKLDSHAQPPCYRLQPISSHIPGFKENSPEEKDRALSEWRSEIERTLAVM</sequence>
<proteinExistence type="predicted"/>
<comment type="caution">
    <text evidence="1">The sequence shown here is derived from an EMBL/GenBank/DDBJ whole genome shotgun (WGS) entry which is preliminary data.</text>
</comment>
<reference evidence="1" key="1">
    <citation type="submission" date="2021-03" db="EMBL/GenBank/DDBJ databases">
        <authorList>
            <person name="Tran Van P."/>
        </authorList>
    </citation>
    <scope>NUCLEOTIDE SEQUENCE</scope>
</reference>
<dbReference type="PANTHER" id="PTHR19871:SF37">
    <property type="entry name" value="GH25853P"/>
    <property type="match status" value="1"/>
</dbReference>
<dbReference type="InterPro" id="IPR052752">
    <property type="entry name" value="NACHT-WD_repeat"/>
</dbReference>
<name>A0ABN7PJ53_TIMPD</name>
<protein>
    <submittedName>
        <fullName evidence="1">Uncharacterized protein</fullName>
    </submittedName>
</protein>
<dbReference type="PANTHER" id="PTHR19871">
    <property type="entry name" value="BETA TRANSDUCIN-RELATED PROTEIN"/>
    <property type="match status" value="1"/>
</dbReference>
<feature type="non-terminal residue" evidence="1">
    <location>
        <position position="96"/>
    </location>
</feature>
<dbReference type="Proteomes" id="UP001153148">
    <property type="component" value="Unassembled WGS sequence"/>
</dbReference>
<dbReference type="EMBL" id="CAJPIN010075987">
    <property type="protein sequence ID" value="CAG2067817.1"/>
    <property type="molecule type" value="Genomic_DNA"/>
</dbReference>
<organism evidence="1 2">
    <name type="scientific">Timema podura</name>
    <name type="common">Walking stick</name>
    <dbReference type="NCBI Taxonomy" id="61482"/>
    <lineage>
        <taxon>Eukaryota</taxon>
        <taxon>Metazoa</taxon>
        <taxon>Ecdysozoa</taxon>
        <taxon>Arthropoda</taxon>
        <taxon>Hexapoda</taxon>
        <taxon>Insecta</taxon>
        <taxon>Pterygota</taxon>
        <taxon>Neoptera</taxon>
        <taxon>Polyneoptera</taxon>
        <taxon>Phasmatodea</taxon>
        <taxon>Timematodea</taxon>
        <taxon>Timematoidea</taxon>
        <taxon>Timematidae</taxon>
        <taxon>Timema</taxon>
    </lineage>
</organism>